<evidence type="ECO:0000313" key="1">
    <source>
        <dbReference type="EMBL" id="MPC61271.1"/>
    </source>
</evidence>
<evidence type="ECO:0000313" key="2">
    <source>
        <dbReference type="Proteomes" id="UP000324222"/>
    </source>
</evidence>
<gene>
    <name evidence="1" type="ORF">E2C01_055340</name>
</gene>
<sequence length="111" mass="12670">MCWLVKKNLNHLSHTYTIVIHPYKHNSFNTLAYIHTLEHLRESASRSASLLSSSPPLLLSPLTPAFMLRKYCPQRVRPASFFSRFSLARLTKTKDRGVSVSAGIEEEEEVL</sequence>
<proteinExistence type="predicted"/>
<name>A0A5B7GMG5_PORTR</name>
<dbReference type="EMBL" id="VSRR010018357">
    <property type="protein sequence ID" value="MPC61271.1"/>
    <property type="molecule type" value="Genomic_DNA"/>
</dbReference>
<keyword evidence="2" id="KW-1185">Reference proteome</keyword>
<dbReference type="AlphaFoldDB" id="A0A5B7GMG5"/>
<organism evidence="1 2">
    <name type="scientific">Portunus trituberculatus</name>
    <name type="common">Swimming crab</name>
    <name type="synonym">Neptunus trituberculatus</name>
    <dbReference type="NCBI Taxonomy" id="210409"/>
    <lineage>
        <taxon>Eukaryota</taxon>
        <taxon>Metazoa</taxon>
        <taxon>Ecdysozoa</taxon>
        <taxon>Arthropoda</taxon>
        <taxon>Crustacea</taxon>
        <taxon>Multicrustacea</taxon>
        <taxon>Malacostraca</taxon>
        <taxon>Eumalacostraca</taxon>
        <taxon>Eucarida</taxon>
        <taxon>Decapoda</taxon>
        <taxon>Pleocyemata</taxon>
        <taxon>Brachyura</taxon>
        <taxon>Eubrachyura</taxon>
        <taxon>Portunoidea</taxon>
        <taxon>Portunidae</taxon>
        <taxon>Portuninae</taxon>
        <taxon>Portunus</taxon>
    </lineage>
</organism>
<dbReference type="Proteomes" id="UP000324222">
    <property type="component" value="Unassembled WGS sequence"/>
</dbReference>
<accession>A0A5B7GMG5</accession>
<reference evidence="1 2" key="1">
    <citation type="submission" date="2019-05" db="EMBL/GenBank/DDBJ databases">
        <title>Another draft genome of Portunus trituberculatus and its Hox gene families provides insights of decapod evolution.</title>
        <authorList>
            <person name="Jeong J.-H."/>
            <person name="Song I."/>
            <person name="Kim S."/>
            <person name="Choi T."/>
            <person name="Kim D."/>
            <person name="Ryu S."/>
            <person name="Kim W."/>
        </authorList>
    </citation>
    <scope>NUCLEOTIDE SEQUENCE [LARGE SCALE GENOMIC DNA]</scope>
    <source>
        <tissue evidence="1">Muscle</tissue>
    </source>
</reference>
<comment type="caution">
    <text evidence="1">The sequence shown here is derived from an EMBL/GenBank/DDBJ whole genome shotgun (WGS) entry which is preliminary data.</text>
</comment>
<protein>
    <submittedName>
        <fullName evidence="1">Uncharacterized protein</fullName>
    </submittedName>
</protein>